<name>A0ABM7WPP1_9BACT</name>
<evidence type="ECO:0000259" key="2">
    <source>
        <dbReference type="Pfam" id="PF00881"/>
    </source>
</evidence>
<dbReference type="InterPro" id="IPR000415">
    <property type="entry name" value="Nitroreductase-like"/>
</dbReference>
<dbReference type="RefSeq" id="WP_248357973.1">
    <property type="nucleotide sequence ID" value="NZ_AP025591.1"/>
</dbReference>
<dbReference type="PANTHER" id="PTHR43745:SF2">
    <property type="entry name" value="NITROREDUCTASE MJ1384-RELATED"/>
    <property type="match status" value="1"/>
</dbReference>
<dbReference type="InterPro" id="IPR052544">
    <property type="entry name" value="Bacteriocin_Proc_Enz"/>
</dbReference>
<protein>
    <recommendedName>
        <fullName evidence="2">Nitroreductase domain-containing protein</fullName>
    </recommendedName>
</protein>
<accession>A0ABM7WPP1</accession>
<dbReference type="Pfam" id="PF00881">
    <property type="entry name" value="Nitroreductase"/>
    <property type="match status" value="1"/>
</dbReference>
<feature type="compositionally biased region" description="Basic and acidic residues" evidence="1">
    <location>
        <begin position="222"/>
        <end position="237"/>
    </location>
</feature>
<evidence type="ECO:0000256" key="1">
    <source>
        <dbReference type="SAM" id="MobiDB-lite"/>
    </source>
</evidence>
<evidence type="ECO:0000313" key="4">
    <source>
        <dbReference type="Proteomes" id="UP001162891"/>
    </source>
</evidence>
<feature type="compositionally biased region" description="Basic residues" evidence="1">
    <location>
        <begin position="238"/>
        <end position="256"/>
    </location>
</feature>
<evidence type="ECO:0000313" key="3">
    <source>
        <dbReference type="EMBL" id="BDG01441.1"/>
    </source>
</evidence>
<sequence length="256" mass="28134">MIARMASGWTRKRGLHELQPIELPAPGPDPGGSLATALRLRKTTREIGDDELSLQTLSELLWAACGVNREKGPFGLPGRTAASASNSQEIDVYAALRDGTYLYDPFRHRLVPVVAGDLRRLAIGRGQAGGGAGAPVRLVYVADVDRLVHTSGFREPGLRDPEVQRSYYYVDTGLIAANVYLFAASAGLAAWFHNCDRSGLSARLSLRDDQRVLFGQTVGYPRRPERAPPSSRGERRRAPVGRPSQRRRRPSRARRP</sequence>
<dbReference type="EMBL" id="AP025591">
    <property type="protein sequence ID" value="BDG01441.1"/>
    <property type="molecule type" value="Genomic_DNA"/>
</dbReference>
<feature type="domain" description="Nitroreductase" evidence="2">
    <location>
        <begin position="40"/>
        <end position="220"/>
    </location>
</feature>
<dbReference type="InterPro" id="IPR029479">
    <property type="entry name" value="Nitroreductase"/>
</dbReference>
<dbReference type="PANTHER" id="PTHR43745">
    <property type="entry name" value="NITROREDUCTASE MJ1384-RELATED"/>
    <property type="match status" value="1"/>
</dbReference>
<reference evidence="4" key="1">
    <citation type="journal article" date="2022" name="Int. J. Syst. Evol. Microbiol.">
        <title>Anaeromyxobacter oryzae sp. nov., Anaeromyxobacter diazotrophicus sp. nov. and Anaeromyxobacter paludicola sp. nov., isolated from paddy soils.</title>
        <authorList>
            <person name="Itoh H."/>
            <person name="Xu Z."/>
            <person name="Mise K."/>
            <person name="Masuda Y."/>
            <person name="Ushijima N."/>
            <person name="Hayakawa C."/>
            <person name="Shiratori Y."/>
            <person name="Senoo K."/>
        </authorList>
    </citation>
    <scope>NUCLEOTIDE SEQUENCE [LARGE SCALE GENOMIC DNA]</scope>
    <source>
        <strain evidence="4">Red232</strain>
    </source>
</reference>
<gene>
    <name evidence="3" type="ORF">AMOR_04370</name>
</gene>
<organism evidence="3 4">
    <name type="scientific">Anaeromyxobacter oryzae</name>
    <dbReference type="NCBI Taxonomy" id="2918170"/>
    <lineage>
        <taxon>Bacteria</taxon>
        <taxon>Pseudomonadati</taxon>
        <taxon>Myxococcota</taxon>
        <taxon>Myxococcia</taxon>
        <taxon>Myxococcales</taxon>
        <taxon>Cystobacterineae</taxon>
        <taxon>Anaeromyxobacteraceae</taxon>
        <taxon>Anaeromyxobacter</taxon>
    </lineage>
</organism>
<dbReference type="Gene3D" id="3.40.109.10">
    <property type="entry name" value="NADH Oxidase"/>
    <property type="match status" value="1"/>
</dbReference>
<keyword evidence="4" id="KW-1185">Reference proteome</keyword>
<proteinExistence type="predicted"/>
<dbReference type="Proteomes" id="UP001162891">
    <property type="component" value="Chromosome"/>
</dbReference>
<dbReference type="SUPFAM" id="SSF55469">
    <property type="entry name" value="FMN-dependent nitroreductase-like"/>
    <property type="match status" value="1"/>
</dbReference>
<feature type="region of interest" description="Disordered" evidence="1">
    <location>
        <begin position="215"/>
        <end position="256"/>
    </location>
</feature>